<feature type="transmembrane region" description="Helical" evidence="2">
    <location>
        <begin position="110"/>
        <end position="132"/>
    </location>
</feature>
<dbReference type="AlphaFoldDB" id="A0AB33JWA1"/>
<name>A0AB33JWA1_9ACTN</name>
<organism evidence="3">
    <name type="scientific">Kitasatospora sp. CMC57</name>
    <dbReference type="NCBI Taxonomy" id="3231513"/>
    <lineage>
        <taxon>Bacteria</taxon>
        <taxon>Bacillati</taxon>
        <taxon>Actinomycetota</taxon>
        <taxon>Actinomycetes</taxon>
        <taxon>Kitasatosporales</taxon>
        <taxon>Streptomycetaceae</taxon>
        <taxon>Kitasatospora</taxon>
    </lineage>
</organism>
<feature type="transmembrane region" description="Helical" evidence="2">
    <location>
        <begin position="170"/>
        <end position="192"/>
    </location>
</feature>
<feature type="transmembrane region" description="Helical" evidence="2">
    <location>
        <begin position="384"/>
        <end position="406"/>
    </location>
</feature>
<feature type="transmembrane region" description="Helical" evidence="2">
    <location>
        <begin position="78"/>
        <end position="98"/>
    </location>
</feature>
<evidence type="ECO:0000256" key="2">
    <source>
        <dbReference type="SAM" id="Phobius"/>
    </source>
</evidence>
<feature type="transmembrane region" description="Helical" evidence="2">
    <location>
        <begin position="292"/>
        <end position="307"/>
    </location>
</feature>
<proteinExistence type="predicted"/>
<keyword evidence="2" id="KW-0812">Transmembrane</keyword>
<feature type="transmembrane region" description="Helical" evidence="2">
    <location>
        <begin position="269"/>
        <end position="286"/>
    </location>
</feature>
<feature type="transmembrane region" description="Helical" evidence="2">
    <location>
        <begin position="490"/>
        <end position="511"/>
    </location>
</feature>
<accession>A0AB33JWA1</accession>
<feature type="region of interest" description="Disordered" evidence="1">
    <location>
        <begin position="1"/>
        <end position="29"/>
    </location>
</feature>
<gene>
    <name evidence="3" type="ORF">KCMC57_38770</name>
</gene>
<sequence length="595" mass="64285">MTDLAPDVVGGPEAAQQSKKAGRARGENSRRWTQRRWVLPAAEAVVSVAAAVGFMLMCMHISANPFNRIGQVSGLAKVQQYAAMVGLPVLAVLLYSAYRGSVQRREVVQRLVCAAIAGLATGIVAGGIAVALHGTPWGLGGQEGDPGNLQGMANDMMRGKGLPGVYPPGFPAMLAGWAELRYNGIAGVGYALKDLQLLLSALVGPMSYLAWRMMLRPFWALAIAVPSAVLFLDPIRPYSHVVMIILVPLLAACFRDLRQVAERSLRSALLRGVGYGVVFGALFLWYSGWYVWSAPGVLVMGLALFPWRRGGQAIKRAVVYLAAILLSAAAVGSPLLYQLVRYGQDTTDRYAYISTYIDPAYVLGWMSDRSGIFTYQNWPATGELAGQSGFAVLLIVGFGLGIGLGLKNMVVRTTAMTLASAWLLRFWFASHMAHDQAVQLYPRTTWIIMYSLMILAVYGLMMLVQRGSGWLGRALESAGATSVLPSRKGIAQVTAGLICAVALFATMGASWNANRYMPDPSTNSMGIDAWRAHTLVKENGKCPKFTPVPGGSCGAVNMQLGQPPRTDPDPRLWCADTWSDEEYRAVCGRKAPWLK</sequence>
<keyword evidence="2" id="KW-1133">Transmembrane helix</keyword>
<evidence type="ECO:0000313" key="3">
    <source>
        <dbReference type="EMBL" id="BFP47509.1"/>
    </source>
</evidence>
<evidence type="ECO:0008006" key="4">
    <source>
        <dbReference type="Google" id="ProtNLM"/>
    </source>
</evidence>
<feature type="transmembrane region" description="Helical" evidence="2">
    <location>
        <begin position="37"/>
        <end position="63"/>
    </location>
</feature>
<protein>
    <recommendedName>
        <fullName evidence="4">Galactan 5-O-arabinofuranosyltransferase</fullName>
    </recommendedName>
</protein>
<dbReference type="EMBL" id="AP035881">
    <property type="protein sequence ID" value="BFP47509.1"/>
    <property type="molecule type" value="Genomic_DNA"/>
</dbReference>
<feature type="transmembrane region" description="Helical" evidence="2">
    <location>
        <begin position="319"/>
        <end position="340"/>
    </location>
</feature>
<dbReference type="RefSeq" id="WP_407989855.1">
    <property type="nucleotide sequence ID" value="NZ_AP035881.2"/>
</dbReference>
<evidence type="ECO:0000256" key="1">
    <source>
        <dbReference type="SAM" id="MobiDB-lite"/>
    </source>
</evidence>
<keyword evidence="2" id="KW-0472">Membrane</keyword>
<reference evidence="3" key="1">
    <citation type="submission" date="2024-07" db="EMBL/GenBank/DDBJ databases">
        <title>Complete genome sequences of cellulolytic bacteria, Kitasatospora sp. CMC57 and Streptomyces sp. CMC78, isolated from Japanese agricultural soil.</title>
        <authorList>
            <person name="Hashimoto T."/>
            <person name="Ito M."/>
            <person name="Iwamoto M."/>
            <person name="Fukahori D."/>
            <person name="Shoda T."/>
            <person name="Sakoda M."/>
            <person name="Morohoshi T."/>
            <person name="Mitsuboshi M."/>
            <person name="Nishizawa T."/>
        </authorList>
    </citation>
    <scope>NUCLEOTIDE SEQUENCE</scope>
    <source>
        <strain evidence="3">CMC57</strain>
    </source>
</reference>
<feature type="transmembrane region" description="Helical" evidence="2">
    <location>
        <begin position="445"/>
        <end position="464"/>
    </location>
</feature>
<feature type="transmembrane region" description="Helical" evidence="2">
    <location>
        <begin position="238"/>
        <end position="257"/>
    </location>
</feature>